<dbReference type="Pfam" id="PF13302">
    <property type="entry name" value="Acetyltransf_3"/>
    <property type="match status" value="1"/>
</dbReference>
<feature type="domain" description="N-acetyltransferase" evidence="1">
    <location>
        <begin position="10"/>
        <end position="176"/>
    </location>
</feature>
<dbReference type="GO" id="GO:0016747">
    <property type="term" value="F:acyltransferase activity, transferring groups other than amino-acyl groups"/>
    <property type="evidence" value="ECO:0007669"/>
    <property type="project" value="InterPro"/>
</dbReference>
<dbReference type="Proteomes" id="UP000249620">
    <property type="component" value="Unassembled WGS sequence"/>
</dbReference>
<dbReference type="SUPFAM" id="SSF55729">
    <property type="entry name" value="Acyl-CoA N-acyltransferases (Nat)"/>
    <property type="match status" value="1"/>
</dbReference>
<comment type="caution">
    <text evidence="2">The sequence shown here is derived from an EMBL/GenBank/DDBJ whole genome shotgun (WGS) entry which is preliminary data.</text>
</comment>
<dbReference type="PROSITE" id="PS51186">
    <property type="entry name" value="GNAT"/>
    <property type="match status" value="1"/>
</dbReference>
<evidence type="ECO:0000259" key="1">
    <source>
        <dbReference type="PROSITE" id="PS51186"/>
    </source>
</evidence>
<gene>
    <name evidence="2" type="ORF">B0I03_101454</name>
</gene>
<accession>A0A327Z4H3</accession>
<sequence>MDLILETPRLILREMRHEDANSLFEMDCNTNVHKYLWQKPVVQIDEVYAYIDMVRQQYINNGIGRFVAITKDTNELIGWTGIKFVNDHVENGNTNFYDYGYRLNEKFWNKGFATEASNAWLDYGFNQMKIQEMNAYTHAENGASNHVLQKVGFNFIEDYPDENGVTWKWWQLKNLEFRNQNLER</sequence>
<dbReference type="PANTHER" id="PTHR43792:SF16">
    <property type="entry name" value="N-ACETYLTRANSFERASE DOMAIN-CONTAINING PROTEIN"/>
    <property type="match status" value="1"/>
</dbReference>
<evidence type="ECO:0000313" key="2">
    <source>
        <dbReference type="EMBL" id="RAK25289.1"/>
    </source>
</evidence>
<name>A0A327Z4H3_9FLAO</name>
<dbReference type="EMBL" id="QLMI01000001">
    <property type="protein sequence ID" value="RAK25289.1"/>
    <property type="molecule type" value="Genomic_DNA"/>
</dbReference>
<keyword evidence="3" id="KW-1185">Reference proteome</keyword>
<dbReference type="Gene3D" id="3.40.630.30">
    <property type="match status" value="1"/>
</dbReference>
<dbReference type="OrthoDB" id="9788916at2"/>
<organism evidence="2 3">
    <name type="scientific">Flavobacterium aquaticum</name>
    <dbReference type="NCBI Taxonomy" id="1236486"/>
    <lineage>
        <taxon>Bacteria</taxon>
        <taxon>Pseudomonadati</taxon>
        <taxon>Bacteroidota</taxon>
        <taxon>Flavobacteriia</taxon>
        <taxon>Flavobacteriales</taxon>
        <taxon>Flavobacteriaceae</taxon>
        <taxon>Flavobacterium</taxon>
    </lineage>
</organism>
<dbReference type="AlphaFoldDB" id="A0A327Z4H3"/>
<protein>
    <submittedName>
        <fullName evidence="2">RimJ/RimL family protein N-acetyltransferase</fullName>
    </submittedName>
</protein>
<evidence type="ECO:0000313" key="3">
    <source>
        <dbReference type="Proteomes" id="UP000249620"/>
    </source>
</evidence>
<dbReference type="InterPro" id="IPR000182">
    <property type="entry name" value="GNAT_dom"/>
</dbReference>
<dbReference type="InterPro" id="IPR016181">
    <property type="entry name" value="Acyl_CoA_acyltransferase"/>
</dbReference>
<reference evidence="2 3" key="1">
    <citation type="submission" date="2018-06" db="EMBL/GenBank/DDBJ databases">
        <title>Genomic Encyclopedia of Type Strains, Phase III (KMG-III): the genomes of soil and plant-associated and newly described type strains.</title>
        <authorList>
            <person name="Whitman W."/>
        </authorList>
    </citation>
    <scope>NUCLEOTIDE SEQUENCE [LARGE SCALE GENOMIC DNA]</scope>
    <source>
        <strain evidence="2 3">CGMCC 1.12398</strain>
    </source>
</reference>
<proteinExistence type="predicted"/>
<dbReference type="PANTHER" id="PTHR43792">
    <property type="entry name" value="GNAT FAMILY, PUTATIVE (AFU_ORTHOLOGUE AFUA_3G00765)-RELATED-RELATED"/>
    <property type="match status" value="1"/>
</dbReference>
<dbReference type="RefSeq" id="WP_111565844.1">
    <property type="nucleotide sequence ID" value="NZ_QLMI01000001.1"/>
</dbReference>
<dbReference type="InterPro" id="IPR051531">
    <property type="entry name" value="N-acetyltransferase"/>
</dbReference>
<keyword evidence="2" id="KW-0808">Transferase</keyword>